<dbReference type="EMBL" id="BHXC01000006">
    <property type="protein sequence ID" value="GCB89420.1"/>
    <property type="molecule type" value="Genomic_DNA"/>
</dbReference>
<comment type="caution">
    <text evidence="2">The sequence shown here is derived from an EMBL/GenBank/DDBJ whole genome shotgun (WGS) entry which is preliminary data.</text>
</comment>
<dbReference type="InterPro" id="IPR036318">
    <property type="entry name" value="FAD-bd_PCMH-like_sf"/>
</dbReference>
<dbReference type="SUPFAM" id="SSF56176">
    <property type="entry name" value="FAD-binding/transporter-associated domain-like"/>
    <property type="match status" value="1"/>
</dbReference>
<evidence type="ECO:0000313" key="3">
    <source>
        <dbReference type="Proteomes" id="UP000288351"/>
    </source>
</evidence>
<dbReference type="Gene3D" id="3.30.465.10">
    <property type="match status" value="1"/>
</dbReference>
<dbReference type="InterPro" id="IPR002346">
    <property type="entry name" value="Mopterin_DH_FAD-bd"/>
</dbReference>
<dbReference type="InterPro" id="IPR016166">
    <property type="entry name" value="FAD-bd_PCMH"/>
</dbReference>
<dbReference type="InterPro" id="IPR051312">
    <property type="entry name" value="Diverse_Substr_Oxidored"/>
</dbReference>
<dbReference type="GO" id="GO:0071949">
    <property type="term" value="F:FAD binding"/>
    <property type="evidence" value="ECO:0007669"/>
    <property type="project" value="InterPro"/>
</dbReference>
<feature type="domain" description="FAD-binding PCMH-type" evidence="1">
    <location>
        <begin position="1"/>
        <end position="174"/>
    </location>
</feature>
<sequence length="279" mass="29996">MDLNTVTAVVAAPTRAAQATWRPGDAWLAGGTWLFSAPQPHLRRLIDLRGFDWPPFRIDAGGLEIAATCTLARLGRIDPPAEWAAAPLIGQCRRALLGSFKVWNEATVGGNLCLSLPAGPMISLATALDGVCTLWRPDGGARQVAALDFVTGPQRNVLAPGELLRAVTLPAAALRCRTAFRRISLTPHGRSAALLIGRRSPDDGAFTLTVTAATVRPVRLAFPGLPGAAELLTALERAVPPWLYHHDVHGAPAWRRLMTVRFAEEIRAELARPREEGAR</sequence>
<dbReference type="Pfam" id="PF00941">
    <property type="entry name" value="FAD_binding_5"/>
    <property type="match status" value="1"/>
</dbReference>
<accession>A0A401QVN9</accession>
<gene>
    <name evidence="2" type="ORF">SALB_02095</name>
</gene>
<evidence type="ECO:0000259" key="1">
    <source>
        <dbReference type="PROSITE" id="PS51387"/>
    </source>
</evidence>
<dbReference type="PROSITE" id="PS51387">
    <property type="entry name" value="FAD_PCMH"/>
    <property type="match status" value="1"/>
</dbReference>
<name>A0A401QVN9_STRNR</name>
<reference evidence="2 3" key="1">
    <citation type="journal article" date="2019" name="Microbiol. Resour. Announc.">
        <title>Draft Genome Sequence of the Most Traditional epsilon-Poly-l-Lysine Producer, Streptomyces albulus NBRC14147.</title>
        <authorList>
            <person name="Yamanaka K."/>
            <person name="Hamano Y."/>
        </authorList>
    </citation>
    <scope>NUCLEOTIDE SEQUENCE [LARGE SCALE GENOMIC DNA]</scope>
    <source>
        <strain evidence="2 3">NBRC 14147</strain>
    </source>
</reference>
<protein>
    <submittedName>
        <fullName evidence="2">FAD-binding molybdopterin dehydrogenase</fullName>
    </submittedName>
</protein>
<evidence type="ECO:0000313" key="2">
    <source>
        <dbReference type="EMBL" id="GCB89420.1"/>
    </source>
</evidence>
<dbReference type="Proteomes" id="UP000288351">
    <property type="component" value="Unassembled WGS sequence"/>
</dbReference>
<dbReference type="InterPro" id="IPR016169">
    <property type="entry name" value="FAD-bd_PCMH_sub2"/>
</dbReference>
<dbReference type="RefSeq" id="WP_016571246.1">
    <property type="nucleotide sequence ID" value="NZ_BHXC01000006.1"/>
</dbReference>
<dbReference type="PANTHER" id="PTHR42659">
    <property type="entry name" value="XANTHINE DEHYDROGENASE SUBUNIT C-RELATED"/>
    <property type="match status" value="1"/>
</dbReference>
<organism evidence="2 3">
    <name type="scientific">Streptomyces noursei</name>
    <name type="common">Streptomyces albulus</name>
    <dbReference type="NCBI Taxonomy" id="1971"/>
    <lineage>
        <taxon>Bacteria</taxon>
        <taxon>Bacillati</taxon>
        <taxon>Actinomycetota</taxon>
        <taxon>Actinomycetes</taxon>
        <taxon>Kitasatosporales</taxon>
        <taxon>Streptomycetaceae</taxon>
        <taxon>Streptomyces</taxon>
    </lineage>
</organism>
<dbReference type="AlphaFoldDB" id="A0A401QVN9"/>
<dbReference type="GO" id="GO:0016491">
    <property type="term" value="F:oxidoreductase activity"/>
    <property type="evidence" value="ECO:0007669"/>
    <property type="project" value="InterPro"/>
</dbReference>
<proteinExistence type="predicted"/>
<dbReference type="PANTHER" id="PTHR42659:SF9">
    <property type="entry name" value="XANTHINE DEHYDROGENASE FAD-BINDING SUBUNIT XDHB-RELATED"/>
    <property type="match status" value="1"/>
</dbReference>